<dbReference type="AlphaFoldDB" id="A0AAV9UG79"/>
<gene>
    <name evidence="2" type="ORF">TWF696_008220</name>
</gene>
<feature type="compositionally biased region" description="Acidic residues" evidence="1">
    <location>
        <begin position="356"/>
        <end position="375"/>
    </location>
</feature>
<proteinExistence type="predicted"/>
<dbReference type="EMBL" id="JAVHNQ010000007">
    <property type="protein sequence ID" value="KAK6341132.1"/>
    <property type="molecule type" value="Genomic_DNA"/>
</dbReference>
<evidence type="ECO:0000256" key="1">
    <source>
        <dbReference type="SAM" id="MobiDB-lite"/>
    </source>
</evidence>
<evidence type="ECO:0008006" key="4">
    <source>
        <dbReference type="Google" id="ProtNLM"/>
    </source>
</evidence>
<feature type="region of interest" description="Disordered" evidence="1">
    <location>
        <begin position="348"/>
        <end position="383"/>
    </location>
</feature>
<sequence length="508" mass="57845">MSASKATFTALPAEIHTTIFSFIEAHYQQARQIEPWKSDPLPDEMKQLAFINQQWRRLVIGRKFKFQHLFRIEDVRELANLTASHPVVATSLRDLKIFVAHTDLPELWRQVSKWGEEGANLQSLVIKPSYGQTSQAQVAGTEGGGKYTLYEFAATADADALSSVPILVEKLDLNTSITDPAEDSDHVLQFGGQSMDILLSRLKATTSLQLYVGSLCRSRRFLRMTYQATCGYMESIIKFQNQSMANLTTLQLNYESPMSRQPYNTSTRSFYLDENIDDRGDNLSNILRKLSKNLTTVLIHYDRATSEIFEPKDGTLCVGEAEDWPHLHTFHLTFTDVDAYGYRRSELRSDAPLGTENEEEEEEEEEEELMDDDQGYQDIPKNDHDGFDWLNPDIVDDMINYKDDRAKRTATSGVRSFYLTAAKAVANKMRAIQSFKMSMDLSFDSCVYMDYVNRPTDPKLVVIGHEILEPKDLPESEGEEGDNELVRIFKEGVGDDVRIRSNLPYSLV</sequence>
<evidence type="ECO:0000313" key="3">
    <source>
        <dbReference type="Proteomes" id="UP001375240"/>
    </source>
</evidence>
<evidence type="ECO:0000313" key="2">
    <source>
        <dbReference type="EMBL" id="KAK6341132.1"/>
    </source>
</evidence>
<keyword evidence="3" id="KW-1185">Reference proteome</keyword>
<name>A0AAV9UG79_9PEZI</name>
<dbReference type="Proteomes" id="UP001375240">
    <property type="component" value="Unassembled WGS sequence"/>
</dbReference>
<accession>A0AAV9UG79</accession>
<reference evidence="2 3" key="1">
    <citation type="submission" date="2019-10" db="EMBL/GenBank/DDBJ databases">
        <authorList>
            <person name="Palmer J.M."/>
        </authorList>
    </citation>
    <scope>NUCLEOTIDE SEQUENCE [LARGE SCALE GENOMIC DNA]</scope>
    <source>
        <strain evidence="2 3">TWF696</strain>
    </source>
</reference>
<organism evidence="2 3">
    <name type="scientific">Orbilia brochopaga</name>
    <dbReference type="NCBI Taxonomy" id="3140254"/>
    <lineage>
        <taxon>Eukaryota</taxon>
        <taxon>Fungi</taxon>
        <taxon>Dikarya</taxon>
        <taxon>Ascomycota</taxon>
        <taxon>Pezizomycotina</taxon>
        <taxon>Orbiliomycetes</taxon>
        <taxon>Orbiliales</taxon>
        <taxon>Orbiliaceae</taxon>
        <taxon>Orbilia</taxon>
    </lineage>
</organism>
<comment type="caution">
    <text evidence="2">The sequence shown here is derived from an EMBL/GenBank/DDBJ whole genome shotgun (WGS) entry which is preliminary data.</text>
</comment>
<protein>
    <recommendedName>
        <fullName evidence="4">F-box domain-containing protein</fullName>
    </recommendedName>
</protein>